<dbReference type="Pfam" id="PF00491">
    <property type="entry name" value="Arginase"/>
    <property type="match status" value="1"/>
</dbReference>
<evidence type="ECO:0000256" key="4">
    <source>
        <dbReference type="RuleBase" id="RU003684"/>
    </source>
</evidence>
<name>A0ABM7EZ71_9FLAO</name>
<dbReference type="SUPFAM" id="SSF52768">
    <property type="entry name" value="Arginase/deacetylase"/>
    <property type="match status" value="1"/>
</dbReference>
<dbReference type="NCBIfam" id="TIGR01230">
    <property type="entry name" value="agmatinase"/>
    <property type="match status" value="1"/>
</dbReference>
<dbReference type="PROSITE" id="PS51409">
    <property type="entry name" value="ARGINASE_2"/>
    <property type="match status" value="1"/>
</dbReference>
<evidence type="ECO:0000256" key="3">
    <source>
        <dbReference type="ARBA" id="ARBA00022801"/>
    </source>
</evidence>
<dbReference type="EMBL" id="AP014609">
    <property type="protein sequence ID" value="BAR92297.1"/>
    <property type="molecule type" value="Genomic_DNA"/>
</dbReference>
<gene>
    <name evidence="5" type="primary">speB</name>
    <name evidence="5" type="ORF">BPAY_580</name>
</gene>
<keyword evidence="3 4" id="KW-0378">Hydrolase</keyword>
<comment type="similarity">
    <text evidence="1">Belongs to the arginase family. Agmatinase subfamily.</text>
</comment>
<dbReference type="PANTHER" id="PTHR11358:SF26">
    <property type="entry name" value="GUANIDINO ACID HYDROLASE, MITOCHONDRIAL"/>
    <property type="match status" value="1"/>
</dbReference>
<keyword evidence="6" id="KW-1185">Reference proteome</keyword>
<keyword evidence="2" id="KW-0479">Metal-binding</keyword>
<dbReference type="InterPro" id="IPR020855">
    <property type="entry name" value="Ureohydrolase_Mn_BS"/>
</dbReference>
<evidence type="ECO:0000256" key="1">
    <source>
        <dbReference type="ARBA" id="ARBA00009227"/>
    </source>
</evidence>
<evidence type="ECO:0000313" key="6">
    <source>
        <dbReference type="Proteomes" id="UP000217805"/>
    </source>
</evidence>
<protein>
    <submittedName>
        <fullName evidence="5">Arginase</fullName>
    </submittedName>
</protein>
<dbReference type="InterPro" id="IPR006035">
    <property type="entry name" value="Ureohydrolase"/>
</dbReference>
<evidence type="ECO:0000313" key="5">
    <source>
        <dbReference type="EMBL" id="BAR92297.1"/>
    </source>
</evidence>
<dbReference type="RefSeq" id="WP_096378487.1">
    <property type="nucleotide sequence ID" value="NZ_AP014609.1"/>
</dbReference>
<dbReference type="Gene3D" id="3.40.800.10">
    <property type="entry name" value="Ureohydrolase domain"/>
    <property type="match status" value="1"/>
</dbReference>
<evidence type="ECO:0000256" key="2">
    <source>
        <dbReference type="ARBA" id="ARBA00022723"/>
    </source>
</evidence>
<organism evidence="5 6">
    <name type="scientific">Blattabacterium cuenoti BPAY</name>
    <dbReference type="NCBI Taxonomy" id="1457031"/>
    <lineage>
        <taxon>Bacteria</taxon>
        <taxon>Pseudomonadati</taxon>
        <taxon>Bacteroidota</taxon>
        <taxon>Flavobacteriia</taxon>
        <taxon>Flavobacteriales</taxon>
        <taxon>Blattabacteriaceae</taxon>
        <taxon>Blattabacterium</taxon>
    </lineage>
</organism>
<dbReference type="InterPro" id="IPR023696">
    <property type="entry name" value="Ureohydrolase_dom_sf"/>
</dbReference>
<sequence length="292" mass="33458">MKSNQKKTFAGISKKYTALDKSETVLITVPYDYTQTWKKGSKKGPKAFLSAAEHMELYDIETNSEVYRKGIFLVPSIINSSISIKKMIEKVYNTTKKYLSKEKFITLIGGDHSISIGSIRAFGEKYTNLSILHMDAHTDLRPIYKGSPYNHACSMHEASQKHPLIQIGIRSMDIVEKKYLQKGNVFYMHKIYKNDSWMHDAIHKLSKNVFISIDIDVFDPSIAPSTGTPEPGGLFWYTALKFFKKVFKNKNVIGFDIVELLPNQKESSTDFLAVKLYYKLLSYKYTEMSIHS</sequence>
<proteinExistence type="inferred from homology"/>
<dbReference type="PROSITE" id="PS01053">
    <property type="entry name" value="ARGINASE_1"/>
    <property type="match status" value="1"/>
</dbReference>
<dbReference type="PANTHER" id="PTHR11358">
    <property type="entry name" value="ARGINASE/AGMATINASE"/>
    <property type="match status" value="1"/>
</dbReference>
<dbReference type="Proteomes" id="UP000217805">
    <property type="component" value="Chromosome"/>
</dbReference>
<dbReference type="PIRSF" id="PIRSF036979">
    <property type="entry name" value="Arginase"/>
    <property type="match status" value="1"/>
</dbReference>
<accession>A0ABM7EZ71</accession>
<reference evidence="5 6" key="1">
    <citation type="journal article" date="2015" name="Microbes Environ.">
        <title>An Efficient Strategy Developed for Next-Generation Sequencing of Endosymbiont Genomes Performed Using Crude DNA Isolated from Host Tissues: A Case Study of Blattabacterium cuenoti Inhabiting the Fat Bodies of Cockroaches.</title>
        <authorList>
            <person name="Kinjo Y."/>
            <person name="Saitoh S."/>
            <person name="Tokuda G."/>
        </authorList>
    </citation>
    <scope>NUCLEOTIDE SEQUENCE [LARGE SCALE GENOMIC DNA]</scope>
    <source>
        <strain evidence="5 6">BPAY</strain>
    </source>
</reference>
<dbReference type="InterPro" id="IPR005925">
    <property type="entry name" value="Agmatinase-rel"/>
</dbReference>
<dbReference type="CDD" id="cd11593">
    <property type="entry name" value="Agmatinase-like_2"/>
    <property type="match status" value="1"/>
</dbReference>